<evidence type="ECO:0000313" key="6">
    <source>
        <dbReference type="Proteomes" id="UP001075461"/>
    </source>
</evidence>
<gene>
    <name evidence="5" type="ORF">O6B92_08780</name>
</gene>
<evidence type="ECO:0000259" key="4">
    <source>
        <dbReference type="PROSITE" id="PS50943"/>
    </source>
</evidence>
<organism evidence="5 6">
    <name type="scientific">Campylobacter ureolyticus</name>
    <dbReference type="NCBI Taxonomy" id="827"/>
    <lineage>
        <taxon>Bacteria</taxon>
        <taxon>Pseudomonadati</taxon>
        <taxon>Campylobacterota</taxon>
        <taxon>Epsilonproteobacteria</taxon>
        <taxon>Campylobacterales</taxon>
        <taxon>Campylobacteraceae</taxon>
        <taxon>Campylobacter</taxon>
    </lineage>
</organism>
<dbReference type="PANTHER" id="PTHR40661:SF3">
    <property type="entry name" value="FELS-1 PROPHAGE TRANSCRIPTIONAL REGULATOR"/>
    <property type="match status" value="1"/>
</dbReference>
<dbReference type="InterPro" id="IPR036286">
    <property type="entry name" value="LexA/Signal_pep-like_sf"/>
</dbReference>
<dbReference type="EMBL" id="JAPXGP010000008">
    <property type="protein sequence ID" value="MCZ6162420.1"/>
    <property type="molecule type" value="Genomic_DNA"/>
</dbReference>
<sequence length="208" mass="23770">MKDFDINLKRIRDELGMTQSEISEKIGLSLRQYQRYEKKPANLTFLQISEFADKLNISVDELKSGNTTQPSDTFSIKKITSYFASAGGGNEINDIEVYDTNEVLQIDKAFFKLPPSKNARAIRVDGYSMIPVLLPDSWVIFEEENEFKGDGLYVINYSGQLMVKLLQLTPKGVLRVISKNEDFESYEIKLNESNEFFRIVGKVIKCIV</sequence>
<evidence type="ECO:0000256" key="2">
    <source>
        <dbReference type="ARBA" id="ARBA00023125"/>
    </source>
</evidence>
<reference evidence="5" key="1">
    <citation type="submission" date="2022-12" db="EMBL/GenBank/DDBJ databases">
        <title>Species Delineation and Comparative Genomics within the Campylobacter ureolyticus Complex.</title>
        <authorList>
            <person name="Maki J."/>
            <person name="Howard M."/>
            <person name="Connelly S."/>
            <person name="Hardy D.J."/>
            <person name="Cameron A."/>
        </authorList>
    </citation>
    <scope>NUCLEOTIDE SEQUENCE</scope>
    <source>
        <strain evidence="5">URMC_786</strain>
    </source>
</reference>
<dbReference type="Pfam" id="PF00717">
    <property type="entry name" value="Peptidase_S24"/>
    <property type="match status" value="1"/>
</dbReference>
<proteinExistence type="predicted"/>
<dbReference type="InterPro" id="IPR039418">
    <property type="entry name" value="LexA-like"/>
</dbReference>
<dbReference type="AlphaFoldDB" id="A0A9Q4KQH6"/>
<dbReference type="Proteomes" id="UP001075461">
    <property type="component" value="Unassembled WGS sequence"/>
</dbReference>
<keyword evidence="2" id="KW-0238">DNA-binding</keyword>
<dbReference type="InterPro" id="IPR015927">
    <property type="entry name" value="Peptidase_S24_S26A/B/C"/>
</dbReference>
<dbReference type="Gene3D" id="1.10.260.40">
    <property type="entry name" value="lambda repressor-like DNA-binding domains"/>
    <property type="match status" value="1"/>
</dbReference>
<dbReference type="GO" id="GO:0003677">
    <property type="term" value="F:DNA binding"/>
    <property type="evidence" value="ECO:0007669"/>
    <property type="project" value="UniProtKB-KW"/>
</dbReference>
<evidence type="ECO:0000256" key="1">
    <source>
        <dbReference type="ARBA" id="ARBA00023015"/>
    </source>
</evidence>
<comment type="caution">
    <text evidence="5">The sequence shown here is derived from an EMBL/GenBank/DDBJ whole genome shotgun (WGS) entry which is preliminary data.</text>
</comment>
<name>A0A9Q4KQH6_9BACT</name>
<dbReference type="PROSITE" id="PS50943">
    <property type="entry name" value="HTH_CROC1"/>
    <property type="match status" value="1"/>
</dbReference>
<keyword evidence="1" id="KW-0805">Transcription regulation</keyword>
<accession>A0A9Q4KQH6</accession>
<evidence type="ECO:0000256" key="3">
    <source>
        <dbReference type="ARBA" id="ARBA00023163"/>
    </source>
</evidence>
<dbReference type="PANTHER" id="PTHR40661">
    <property type="match status" value="1"/>
</dbReference>
<dbReference type="RefSeq" id="WP_269480653.1">
    <property type="nucleotide sequence ID" value="NZ_JAPXGH010000011.1"/>
</dbReference>
<dbReference type="CDD" id="cd06529">
    <property type="entry name" value="S24_LexA-like"/>
    <property type="match status" value="1"/>
</dbReference>
<dbReference type="SUPFAM" id="SSF51306">
    <property type="entry name" value="LexA/Signal peptidase"/>
    <property type="match status" value="1"/>
</dbReference>
<protein>
    <submittedName>
        <fullName evidence="5">Helix-turn-helix domain-containing protein</fullName>
    </submittedName>
</protein>
<dbReference type="InterPro" id="IPR001387">
    <property type="entry name" value="Cro/C1-type_HTH"/>
</dbReference>
<dbReference type="Pfam" id="PF01381">
    <property type="entry name" value="HTH_3"/>
    <property type="match status" value="1"/>
</dbReference>
<dbReference type="CDD" id="cd00093">
    <property type="entry name" value="HTH_XRE"/>
    <property type="match status" value="1"/>
</dbReference>
<feature type="domain" description="HTH cro/C1-type" evidence="4">
    <location>
        <begin position="8"/>
        <end position="62"/>
    </location>
</feature>
<keyword evidence="3" id="KW-0804">Transcription</keyword>
<evidence type="ECO:0000313" key="5">
    <source>
        <dbReference type="EMBL" id="MCZ6162420.1"/>
    </source>
</evidence>
<dbReference type="InterPro" id="IPR010982">
    <property type="entry name" value="Lambda_DNA-bd_dom_sf"/>
</dbReference>
<dbReference type="SMART" id="SM00530">
    <property type="entry name" value="HTH_XRE"/>
    <property type="match status" value="1"/>
</dbReference>
<dbReference type="SUPFAM" id="SSF47413">
    <property type="entry name" value="lambda repressor-like DNA-binding domains"/>
    <property type="match status" value="1"/>
</dbReference>
<dbReference type="Gene3D" id="2.10.109.10">
    <property type="entry name" value="Umud Fragment, subunit A"/>
    <property type="match status" value="1"/>
</dbReference>